<organism evidence="1 2">
    <name type="scientific">Pseudomonas syringae pv. aptata</name>
    <dbReference type="NCBI Taxonomy" id="83167"/>
    <lineage>
        <taxon>Bacteria</taxon>
        <taxon>Pseudomonadati</taxon>
        <taxon>Pseudomonadota</taxon>
        <taxon>Gammaproteobacteria</taxon>
        <taxon>Pseudomonadales</taxon>
        <taxon>Pseudomonadaceae</taxon>
        <taxon>Pseudomonas</taxon>
        <taxon>Pseudomonas syringae</taxon>
    </lineage>
</organism>
<comment type="caution">
    <text evidence="1">The sequence shown here is derived from an EMBL/GenBank/DDBJ whole genome shotgun (WGS) entry which is preliminary data.</text>
</comment>
<evidence type="ECO:0000313" key="2">
    <source>
        <dbReference type="Proteomes" id="UP000274541"/>
    </source>
</evidence>
<accession>A0A0Q0DIE9</accession>
<dbReference type="EMBL" id="RBPX01000042">
    <property type="protein sequence ID" value="RMO71653.1"/>
    <property type="molecule type" value="Genomic_DNA"/>
</dbReference>
<name>A0A0Q0DIE9_PSEAP</name>
<protein>
    <submittedName>
        <fullName evidence="1">Uncharacterized protein</fullName>
    </submittedName>
</protein>
<sequence>MDKAVEYEKRLTLFLDFLGFSEKVKATEKNAELLIDLVDALKDAAETANIGSAPDFQATQFSDCLVISYKFESPDALFDIVNKLSLIVVSLAGRGYLIRGGLTYGWLLHTDEIVVGPAMIRAHSLESKVAKAPRVILDPEIFNAALKKPKDEVLIVIKKFLKRDKDKDGNVIWFFDYFSWQTVVATVGGENDLFPKYFKTLSGLIKAGLKSNDPGVLEKYVWMQRQYKIARDSLLSTPSNNPFRKYHPGYLESIEKLPPLRRAAARAKELIAEARKKENEKKK</sequence>
<gene>
    <name evidence="1" type="ORF">ALQ37_200208</name>
</gene>
<proteinExistence type="predicted"/>
<reference evidence="1 2" key="1">
    <citation type="submission" date="2018-08" db="EMBL/GenBank/DDBJ databases">
        <title>Recombination of ecologically and evolutionarily significant loci maintains genetic cohesion in the Pseudomonas syringae species complex.</title>
        <authorList>
            <person name="Dillon M."/>
            <person name="Thakur S."/>
            <person name="Almeida R.N.D."/>
            <person name="Weir B.S."/>
            <person name="Guttman D.S."/>
        </authorList>
    </citation>
    <scope>NUCLEOTIDE SEQUENCE [LARGE SCALE GENOMIC DNA]</scope>
    <source>
        <strain evidence="1 2">ICMP 4388</strain>
    </source>
</reference>
<dbReference type="Proteomes" id="UP000274541">
    <property type="component" value="Unassembled WGS sequence"/>
</dbReference>
<dbReference type="RefSeq" id="WP_004403731.1">
    <property type="nucleotide sequence ID" value="NZ_JBPDUT010000002.1"/>
</dbReference>
<dbReference type="AlphaFoldDB" id="A0A0Q0DIE9"/>
<evidence type="ECO:0000313" key="1">
    <source>
        <dbReference type="EMBL" id="RMO71653.1"/>
    </source>
</evidence>